<dbReference type="Gene3D" id="2.130.10.10">
    <property type="entry name" value="YVTN repeat-like/Quinoprotein amine dehydrogenase"/>
    <property type="match status" value="3"/>
</dbReference>
<dbReference type="Pfam" id="PF05729">
    <property type="entry name" value="NACHT"/>
    <property type="match status" value="1"/>
</dbReference>
<dbReference type="InterPro" id="IPR043365">
    <property type="entry name" value="NWD1"/>
</dbReference>
<dbReference type="Gene3D" id="1.20.1050.40">
    <property type="entry name" value="Endopeptidase. Chain P, domain 1"/>
    <property type="match status" value="1"/>
</dbReference>
<dbReference type="PROSITE" id="PS50294">
    <property type="entry name" value="WD_REPEATS_REGION"/>
    <property type="match status" value="1"/>
</dbReference>
<evidence type="ECO:0000256" key="4">
    <source>
        <dbReference type="ARBA" id="ARBA00022574"/>
    </source>
</evidence>
<dbReference type="InterPro" id="IPR024079">
    <property type="entry name" value="MetalloPept_cat_dom_sf"/>
</dbReference>
<comment type="similarity">
    <text evidence="2 12">Belongs to the peptidase M3 family.</text>
</comment>
<dbReference type="SMART" id="SM00320">
    <property type="entry name" value="WD40"/>
    <property type="match status" value="7"/>
</dbReference>
<dbReference type="SUPFAM" id="SSF50978">
    <property type="entry name" value="WD40 repeat-like"/>
    <property type="match status" value="1"/>
</dbReference>
<dbReference type="Gene3D" id="1.10.1370.10">
    <property type="entry name" value="Neurolysin, domain 3"/>
    <property type="match status" value="1"/>
</dbReference>
<dbReference type="InterPro" id="IPR001680">
    <property type="entry name" value="WD40_rpt"/>
</dbReference>
<dbReference type="InterPro" id="IPR024077">
    <property type="entry name" value="Neurolysin/TOP_dom2"/>
</dbReference>
<evidence type="ECO:0000256" key="13">
    <source>
        <dbReference type="SAM" id="MobiDB-lite"/>
    </source>
</evidence>
<evidence type="ECO:0000256" key="3">
    <source>
        <dbReference type="ARBA" id="ARBA00022490"/>
    </source>
</evidence>
<dbReference type="Pfam" id="PF01432">
    <property type="entry name" value="Peptidase_M3"/>
    <property type="match status" value="1"/>
</dbReference>
<evidence type="ECO:0000259" key="14">
    <source>
        <dbReference type="Pfam" id="PF01432"/>
    </source>
</evidence>
<dbReference type="Proteomes" id="UP000314294">
    <property type="component" value="Unassembled WGS sequence"/>
</dbReference>
<dbReference type="PROSITE" id="PS00678">
    <property type="entry name" value="WD_REPEATS_1"/>
    <property type="match status" value="1"/>
</dbReference>
<evidence type="ECO:0000259" key="15">
    <source>
        <dbReference type="Pfam" id="PF05729"/>
    </source>
</evidence>
<dbReference type="InterPro" id="IPR015943">
    <property type="entry name" value="WD40/YVTN_repeat-like_dom_sf"/>
</dbReference>
<dbReference type="GO" id="GO:0006508">
    <property type="term" value="P:proteolysis"/>
    <property type="evidence" value="ECO:0007669"/>
    <property type="project" value="UniProtKB-KW"/>
</dbReference>
<evidence type="ECO:0000256" key="1">
    <source>
        <dbReference type="ARBA" id="ARBA00004496"/>
    </source>
</evidence>
<dbReference type="SUPFAM" id="SSF55486">
    <property type="entry name" value="Metalloproteases ('zincins'), catalytic domain"/>
    <property type="match status" value="1"/>
</dbReference>
<dbReference type="PRINTS" id="PR00320">
    <property type="entry name" value="GPROTEINBRPT"/>
</dbReference>
<reference evidence="16 17" key="1">
    <citation type="submission" date="2019-03" db="EMBL/GenBank/DDBJ databases">
        <title>First draft genome of Liparis tanakae, snailfish: a comprehensive survey of snailfish specific genes.</title>
        <authorList>
            <person name="Kim W."/>
            <person name="Song I."/>
            <person name="Jeong J.-H."/>
            <person name="Kim D."/>
            <person name="Kim S."/>
            <person name="Ryu S."/>
            <person name="Song J.Y."/>
            <person name="Lee S.K."/>
        </authorList>
    </citation>
    <scope>NUCLEOTIDE SEQUENCE [LARGE SCALE GENOMIC DNA]</scope>
    <source>
        <tissue evidence="16">Muscle</tissue>
    </source>
</reference>
<protein>
    <submittedName>
        <fullName evidence="16">Thimet oligopeptidase</fullName>
    </submittedName>
</protein>
<feature type="repeat" description="WD" evidence="11">
    <location>
        <begin position="1384"/>
        <end position="1425"/>
    </location>
</feature>
<keyword evidence="7" id="KW-0677">Repeat</keyword>
<feature type="domain" description="NACHT" evidence="15">
    <location>
        <begin position="1007"/>
        <end position="1178"/>
    </location>
</feature>
<dbReference type="GO" id="GO:0005737">
    <property type="term" value="C:cytoplasm"/>
    <property type="evidence" value="ECO:0007669"/>
    <property type="project" value="UniProtKB-SubCell"/>
</dbReference>
<feature type="domain" description="Peptidase M3A/M3B catalytic" evidence="14">
    <location>
        <begin position="185"/>
        <end position="632"/>
    </location>
</feature>
<dbReference type="GO" id="GO:0004222">
    <property type="term" value="F:metalloendopeptidase activity"/>
    <property type="evidence" value="ECO:0007669"/>
    <property type="project" value="InterPro"/>
</dbReference>
<evidence type="ECO:0000256" key="10">
    <source>
        <dbReference type="ARBA" id="ARBA00023049"/>
    </source>
</evidence>
<comment type="subcellular location">
    <subcellularLocation>
        <location evidence="1">Cytoplasm</location>
    </subcellularLocation>
</comment>
<keyword evidence="9 12" id="KW-0862">Zinc</keyword>
<dbReference type="InterPro" id="IPR019775">
    <property type="entry name" value="WD40_repeat_CS"/>
</dbReference>
<dbReference type="CDD" id="cd06455">
    <property type="entry name" value="M3A_TOP"/>
    <property type="match status" value="1"/>
</dbReference>
<dbReference type="PANTHER" id="PTHR45013:SF1">
    <property type="entry name" value="NACHT DOMAIN- AND WD REPEAT-CONTAINING PROTEIN 1"/>
    <property type="match status" value="1"/>
</dbReference>
<organism evidence="16 17">
    <name type="scientific">Liparis tanakae</name>
    <name type="common">Tanaka's snailfish</name>
    <dbReference type="NCBI Taxonomy" id="230148"/>
    <lineage>
        <taxon>Eukaryota</taxon>
        <taxon>Metazoa</taxon>
        <taxon>Chordata</taxon>
        <taxon>Craniata</taxon>
        <taxon>Vertebrata</taxon>
        <taxon>Euteleostomi</taxon>
        <taxon>Actinopterygii</taxon>
        <taxon>Neopterygii</taxon>
        <taxon>Teleostei</taxon>
        <taxon>Neoteleostei</taxon>
        <taxon>Acanthomorphata</taxon>
        <taxon>Eupercaria</taxon>
        <taxon>Perciformes</taxon>
        <taxon>Cottioidei</taxon>
        <taxon>Cottales</taxon>
        <taxon>Liparidae</taxon>
        <taxon>Liparis</taxon>
    </lineage>
</organism>
<evidence type="ECO:0000313" key="17">
    <source>
        <dbReference type="Proteomes" id="UP000314294"/>
    </source>
</evidence>
<accession>A0A4Z2HJ14</accession>
<evidence type="ECO:0000256" key="7">
    <source>
        <dbReference type="ARBA" id="ARBA00022737"/>
    </source>
</evidence>
<dbReference type="SUPFAM" id="SSF52540">
    <property type="entry name" value="P-loop containing nucleoside triphosphate hydrolases"/>
    <property type="match status" value="1"/>
</dbReference>
<dbReference type="PANTHER" id="PTHR45013">
    <property type="entry name" value="NACHT DOMAIN- AND WD REPEAT-CONTAINING PROTEIN 1"/>
    <property type="match status" value="1"/>
</dbReference>
<proteinExistence type="inferred from homology"/>
<comment type="caution">
    <text evidence="16">The sequence shown here is derived from an EMBL/GenBank/DDBJ whole genome shotgun (WGS) entry which is preliminary data.</text>
</comment>
<dbReference type="OrthoDB" id="6134417at2759"/>
<dbReference type="PROSITE" id="PS50082">
    <property type="entry name" value="WD_REPEATS_2"/>
    <property type="match status" value="4"/>
</dbReference>
<feature type="repeat" description="WD" evidence="11">
    <location>
        <begin position="1644"/>
        <end position="1678"/>
    </location>
</feature>
<comment type="cofactor">
    <cofactor evidence="12">
        <name>Zn(2+)</name>
        <dbReference type="ChEBI" id="CHEBI:29105"/>
    </cofactor>
    <text evidence="12">Binds 1 zinc ion.</text>
</comment>
<keyword evidence="6 12" id="KW-0479">Metal-binding</keyword>
<dbReference type="Gene3D" id="3.40.50.300">
    <property type="entry name" value="P-loop containing nucleotide triphosphate hydrolases"/>
    <property type="match status" value="1"/>
</dbReference>
<keyword evidence="8 12" id="KW-0378">Hydrolase</keyword>
<feature type="region of interest" description="Disordered" evidence="13">
    <location>
        <begin position="1785"/>
        <end position="1806"/>
    </location>
</feature>
<gene>
    <name evidence="16" type="primary">THOP1_1</name>
    <name evidence="16" type="ORF">EYF80_024060</name>
</gene>
<evidence type="ECO:0000256" key="5">
    <source>
        <dbReference type="ARBA" id="ARBA00022670"/>
    </source>
</evidence>
<evidence type="ECO:0000256" key="2">
    <source>
        <dbReference type="ARBA" id="ARBA00006040"/>
    </source>
</evidence>
<sequence>MGPTGEVVFGSVVPVCAENRLRWDLTPEQILELSEELIANTKTVYDAVGALELDGVTFENTLKALADVEVEYTVQRNMLDFPQHVSSSKEVRTASTDADKRLSEFDVEMSMREDVHQRIVALEKKVDAGSLTAESKRYMERLIKLGKRNGLHLPTETQEDFLSSLEKDGESLKVTLKYPHYFPTMKKCFVPETRQKLEEAFNSRCKKENAAILKEVVELRAQKSSTLGFTTHADFVLEMNMAKSGKKVAGFLEELSRKLKPLGDEERSVILKMKEKECQKRSLPFNGELHAWDTRYFMTQVEETQYAVDQNLLKEYFPMEVVTLGLLDIYQELLGLSFELVAGAAVWHPDVTLYCVKDGSSGQVIGQFYLDLFPREGKYGHAACFGLQPGCLLPDGTRQMSVAAMVANFSKPTADAPSLLQHDEVETYFHEFGHVMHQLCAEADYAMFSGTHVERDFVEAPSQMLENWVWEREPLQRMSKHYKTGKPIPEELLEKLIKSRLANTGLFNLRQIILAKVDQALHTRNGLDAAEEYGRLCQEVLGIPASAGTNMPATFGHLAGGYDAQYYGYLWSEVFSMDMFFARFKKEGIMNPKVGLDYRKYILGPGGSQDASEMLRKFLGREPKQEAFLLSKGLMVEQDMISERKVLLEKAYPEVLAFCRSLGLVFEVVDLCWGIRNDSSGDHKACEIFLHEIKSCQRISAGPAFIALLGNRYGHRSLPRLIPEKLFEALLSKLSKNQEGIKQLNEWFLKDNNAVPPTYLLQPITTHFAHYDDLQPESGPQRDKDLLSWRLTETQVLKLLRSAATDAQTAGDITAEQKDHFFTSVTVKEFEQGLWKDSNKPSALLFVRDIPRQKVRDGPKRFAKFMDLSADGLLDKDVLGLLAALKSRLSSTQQKILNLHSVELSKGSIDPKRKEHAQYLDTVCEQFVSQMKAGIRTVVDSLVVGRRRKIWGNIEGEREDISDWVAEEAVRHATMSTELCRGLYGREGLLGKLCCSMWESSNVNHSPLVVHGGAGMGKTALMCKLAQEMRSVLEAGAGVVIRLLSDRHPQRPDIDHVLRSVCFQICLSCGLALPSPLTANTHLELLRFFGNVLTEVSQQGNTVLIILDALDQLSDQHYAHKLHWMPADLPPNVHLVVSMDTNSEAFANMRLKLKSLESFFEVERLSRDEGRQMMESYLLASERTLTPEQSNAALQSFEQTGSSAEWLYCKSRVCGVSSVIQDLEQCSQYMDCCETRLIRDTLVLIKPSMDFLDGHMETFLFYTELLARLSSLATPFPSVIGQLCRQCEERLLLCPEPILIPKCSFLEQPGGALQHTLTGLLGGVLCVDVCVEAGLLVAGSADGMVAVWSLADQRLVHSLLGHTGSEQTLSLFHVDEDSVDGFLDLQHDDSVLSSSVSSDCRLLVSGAADQLIRIWSVTTGALLDTLCGSNSPVTSVVLYHGFVVSASTDAASVRLWNLKYDTRHKPTVHIPTGCAHVAVTKEADRIFYVRQQSQPEVISWNNNTGSLSDHLAVSAEVCCLEVAQHKRLLFCGLTSGTVLIYPLAMPQETLCLPPPESLSRVLCLAVGSQEKHVAVAYEDSVSLFEITSRDSFPTVEGPLEGFPLSLLHAPLSSMALLADRRLLYGTSCGEVKLHNFCDGGSADLEPHRSRVTCVAVSNRGTHALVGSEDPVQRLWSLSPLVLDHTMEYKGFAFEGVLSAAFSDSDQFVFTGSQDRTVQVWDVATGNLLYVQYVYSPVVRMLTFRNGFMALSQQGSLIREVFHCPDHVSPDYNPLKNVKAHYRVTSREKADQADQADQQGPASDLQDYNPAQINLNLMLRAKPSPTCVVL</sequence>
<dbReference type="InterPro" id="IPR027417">
    <property type="entry name" value="P-loop_NTPase"/>
</dbReference>
<keyword evidence="17" id="KW-1185">Reference proteome</keyword>
<name>A0A4Z2HJ14_9TELE</name>
<dbReference type="InterPro" id="IPR007111">
    <property type="entry name" value="NACHT_NTPase"/>
</dbReference>
<dbReference type="FunFam" id="1.20.1050.40:FF:000001">
    <property type="entry name" value="Thimet oligopeptidase 1"/>
    <property type="match status" value="1"/>
</dbReference>
<keyword evidence="4 11" id="KW-0853">WD repeat</keyword>
<dbReference type="Gene3D" id="3.40.390.10">
    <property type="entry name" value="Collagenase (Catalytic Domain)"/>
    <property type="match status" value="1"/>
</dbReference>
<evidence type="ECO:0000256" key="12">
    <source>
        <dbReference type="RuleBase" id="RU003435"/>
    </source>
</evidence>
<keyword evidence="5 12" id="KW-0645">Protease</keyword>
<dbReference type="InterPro" id="IPR001567">
    <property type="entry name" value="Pept_M3A_M3B_dom"/>
</dbReference>
<dbReference type="FunFam" id="3.40.390.10:FF:000006">
    <property type="entry name" value="Thimet oligopeptidase 1"/>
    <property type="match status" value="1"/>
</dbReference>
<evidence type="ECO:0000313" key="16">
    <source>
        <dbReference type="EMBL" id="TNN65767.1"/>
    </source>
</evidence>
<keyword evidence="3" id="KW-0963">Cytoplasm</keyword>
<feature type="repeat" description="WD" evidence="11">
    <location>
        <begin position="1696"/>
        <end position="1730"/>
    </location>
</feature>
<evidence type="ECO:0000256" key="8">
    <source>
        <dbReference type="ARBA" id="ARBA00022801"/>
    </source>
</evidence>
<dbReference type="InterPro" id="IPR020472">
    <property type="entry name" value="WD40_PAC1"/>
</dbReference>
<dbReference type="Pfam" id="PF00400">
    <property type="entry name" value="WD40"/>
    <property type="match status" value="3"/>
</dbReference>
<dbReference type="GO" id="GO:0046872">
    <property type="term" value="F:metal ion binding"/>
    <property type="evidence" value="ECO:0007669"/>
    <property type="project" value="UniProtKB-UniRule"/>
</dbReference>
<evidence type="ECO:0000256" key="11">
    <source>
        <dbReference type="PROSITE-ProRule" id="PRU00221"/>
    </source>
</evidence>
<dbReference type="InterPro" id="IPR036322">
    <property type="entry name" value="WD40_repeat_dom_sf"/>
</dbReference>
<evidence type="ECO:0000256" key="6">
    <source>
        <dbReference type="ARBA" id="ARBA00022723"/>
    </source>
</evidence>
<evidence type="ECO:0000256" key="9">
    <source>
        <dbReference type="ARBA" id="ARBA00022833"/>
    </source>
</evidence>
<feature type="repeat" description="WD" evidence="11">
    <location>
        <begin position="1317"/>
        <end position="1358"/>
    </location>
</feature>
<keyword evidence="10 12" id="KW-0482">Metalloprotease</keyword>
<dbReference type="EMBL" id="SRLO01000230">
    <property type="protein sequence ID" value="TNN65767.1"/>
    <property type="molecule type" value="Genomic_DNA"/>
</dbReference>
<dbReference type="InterPro" id="IPR024080">
    <property type="entry name" value="Neurolysin/TOP_N"/>
</dbReference>